<dbReference type="InterPro" id="IPR018357">
    <property type="entry name" value="Hexapep_transf_CS"/>
</dbReference>
<comment type="similarity">
    <text evidence="1">Belongs to the transferase hexapeptide repeat family.</text>
</comment>
<organism evidence="5">
    <name type="scientific">Auxenochlorella protothecoides</name>
    <name type="common">Green microalga</name>
    <name type="synonym">Chlorella protothecoides</name>
    <dbReference type="NCBI Taxonomy" id="3075"/>
    <lineage>
        <taxon>Eukaryota</taxon>
        <taxon>Viridiplantae</taxon>
        <taxon>Chlorophyta</taxon>
        <taxon>core chlorophytes</taxon>
        <taxon>Trebouxiophyceae</taxon>
        <taxon>Chlorellales</taxon>
        <taxon>Chlorellaceae</taxon>
        <taxon>Auxenochlorella</taxon>
    </lineage>
</organism>
<evidence type="ECO:0000259" key="4">
    <source>
        <dbReference type="SMART" id="SM01266"/>
    </source>
</evidence>
<dbReference type="AlphaFoldDB" id="A0A1D1ZQ06"/>
<evidence type="ECO:0000256" key="2">
    <source>
        <dbReference type="ARBA" id="ARBA00022679"/>
    </source>
</evidence>
<dbReference type="SMART" id="SM01266">
    <property type="entry name" value="Mac"/>
    <property type="match status" value="1"/>
</dbReference>
<dbReference type="InterPro" id="IPR024688">
    <property type="entry name" value="Mac_dom"/>
</dbReference>
<dbReference type="InterPro" id="IPR051159">
    <property type="entry name" value="Hexapeptide_acetyltransf"/>
</dbReference>
<dbReference type="SUPFAM" id="SSF51161">
    <property type="entry name" value="Trimeric LpxA-like enzymes"/>
    <property type="match status" value="1"/>
</dbReference>
<keyword evidence="2" id="KW-0808">Transferase</keyword>
<keyword evidence="3" id="KW-0012">Acyltransferase</keyword>
<dbReference type="Pfam" id="PF00132">
    <property type="entry name" value="Hexapep"/>
    <property type="match status" value="1"/>
</dbReference>
<dbReference type="EMBL" id="GDKF01009572">
    <property type="protein sequence ID" value="JAT69050.1"/>
    <property type="molecule type" value="Transcribed_RNA"/>
</dbReference>
<dbReference type="Pfam" id="PF12464">
    <property type="entry name" value="Mac"/>
    <property type="match status" value="1"/>
</dbReference>
<dbReference type="GO" id="GO:0016407">
    <property type="term" value="F:acetyltransferase activity"/>
    <property type="evidence" value="ECO:0007669"/>
    <property type="project" value="InterPro"/>
</dbReference>
<protein>
    <recommendedName>
        <fullName evidence="4">Maltose/galactoside acetyltransferase domain-containing protein</fullName>
    </recommendedName>
</protein>
<sequence>MAATSTKSEKEKMLAGELYWAGDPQLLAERRSTRKLMRRYNHEIDYEDEPTKLSVLKEMGITFDAQHPPFFEPPLFLDYGYNITVGKEFYCNFNTTFLDICPITIGDRVMLAPGVQLYAAFHPQHAATRNGGLKPELGAPITIEDDVWVGGSAVILPGVTIGARSIIAAGAVVTKNVEPDTVVGGNPARVIKRLDPNQAAA</sequence>
<gene>
    <name evidence="5" type="ORF">g.3582</name>
</gene>
<name>A0A1D1ZQ06_AUXPR</name>
<dbReference type="PROSITE" id="PS00101">
    <property type="entry name" value="HEXAPEP_TRANSFERASES"/>
    <property type="match status" value="1"/>
</dbReference>
<dbReference type="Gene3D" id="2.160.10.10">
    <property type="entry name" value="Hexapeptide repeat proteins"/>
    <property type="match status" value="1"/>
</dbReference>
<evidence type="ECO:0000256" key="3">
    <source>
        <dbReference type="ARBA" id="ARBA00023315"/>
    </source>
</evidence>
<dbReference type="InterPro" id="IPR001451">
    <property type="entry name" value="Hexapep"/>
</dbReference>
<dbReference type="PANTHER" id="PTHR23416">
    <property type="entry name" value="SIALIC ACID SYNTHASE-RELATED"/>
    <property type="match status" value="1"/>
</dbReference>
<dbReference type="FunFam" id="2.160.10.10:FF:000025">
    <property type="entry name" value="Hexapeptide-repeat containing-acetyltransferase"/>
    <property type="match status" value="1"/>
</dbReference>
<dbReference type="CDD" id="cd03357">
    <property type="entry name" value="LbH_MAT_GAT"/>
    <property type="match status" value="1"/>
</dbReference>
<dbReference type="InterPro" id="IPR011004">
    <property type="entry name" value="Trimer_LpxA-like_sf"/>
</dbReference>
<evidence type="ECO:0000256" key="1">
    <source>
        <dbReference type="ARBA" id="ARBA00007274"/>
    </source>
</evidence>
<feature type="domain" description="Maltose/galactoside acetyltransferase" evidence="4">
    <location>
        <begin position="10"/>
        <end position="65"/>
    </location>
</feature>
<dbReference type="PANTHER" id="PTHR23416:SF23">
    <property type="entry name" value="ACETYLTRANSFERASE C18B11.09C-RELATED"/>
    <property type="match status" value="1"/>
</dbReference>
<evidence type="ECO:0000313" key="5">
    <source>
        <dbReference type="EMBL" id="JAT69050.1"/>
    </source>
</evidence>
<proteinExistence type="inferred from homology"/>
<dbReference type="GO" id="GO:0008374">
    <property type="term" value="F:O-acyltransferase activity"/>
    <property type="evidence" value="ECO:0007669"/>
    <property type="project" value="TreeGrafter"/>
</dbReference>
<accession>A0A1D1ZQ06</accession>
<reference evidence="5" key="1">
    <citation type="submission" date="2015-08" db="EMBL/GenBank/DDBJ databases">
        <authorList>
            <person name="Babu N.S."/>
            <person name="Beckwith C.J."/>
            <person name="Beseler K.G."/>
            <person name="Brison A."/>
            <person name="Carone J.V."/>
            <person name="Caskin T.P."/>
            <person name="Diamond M."/>
            <person name="Durham M.E."/>
            <person name="Foxe J.M."/>
            <person name="Go M."/>
            <person name="Henderson B.A."/>
            <person name="Jones I.B."/>
            <person name="McGettigan J.A."/>
            <person name="Micheletti S.J."/>
            <person name="Nasrallah M.E."/>
            <person name="Ortiz D."/>
            <person name="Piller C.R."/>
            <person name="Privatt S.R."/>
            <person name="Schneider S.L."/>
            <person name="Sharp S."/>
            <person name="Smith T.C."/>
            <person name="Stanton J.D."/>
            <person name="Ullery H.E."/>
            <person name="Wilson R.J."/>
            <person name="Serrano M.G."/>
            <person name="Buck G."/>
            <person name="Lee V."/>
            <person name="Wang Y."/>
            <person name="Carvalho R."/>
            <person name="Voegtly L."/>
            <person name="Shi R."/>
            <person name="Duckworth R."/>
            <person name="Johnson A."/>
            <person name="Loviza R."/>
            <person name="Walstead R."/>
            <person name="Shah Z."/>
            <person name="Kiflezghi M."/>
            <person name="Wade K."/>
            <person name="Ball S.L."/>
            <person name="Bradley K.W."/>
            <person name="Asai D.J."/>
            <person name="Bowman C.A."/>
            <person name="Russell D.A."/>
            <person name="Pope W.H."/>
            <person name="Jacobs-Sera D."/>
            <person name="Hendrix R.W."/>
            <person name="Hatfull G.F."/>
        </authorList>
    </citation>
    <scope>NUCLEOTIDE SEQUENCE</scope>
</reference>